<dbReference type="EMBL" id="QEKW01000004">
    <property type="protein sequence ID" value="PVZ11063.1"/>
    <property type="molecule type" value="Genomic_DNA"/>
</dbReference>
<proteinExistence type="inferred from homology"/>
<dbReference type="AlphaFoldDB" id="A0A2U1FFU6"/>
<evidence type="ECO:0000259" key="5">
    <source>
        <dbReference type="PROSITE" id="PS50931"/>
    </source>
</evidence>
<keyword evidence="7" id="KW-1185">Reference proteome</keyword>
<dbReference type="InterPro" id="IPR005119">
    <property type="entry name" value="LysR_subst-bd"/>
</dbReference>
<evidence type="ECO:0000256" key="1">
    <source>
        <dbReference type="ARBA" id="ARBA00009437"/>
    </source>
</evidence>
<evidence type="ECO:0000313" key="6">
    <source>
        <dbReference type="EMBL" id="PVZ11063.1"/>
    </source>
</evidence>
<dbReference type="InterPro" id="IPR000847">
    <property type="entry name" value="LysR_HTH_N"/>
</dbReference>
<evidence type="ECO:0000256" key="3">
    <source>
        <dbReference type="ARBA" id="ARBA00023125"/>
    </source>
</evidence>
<dbReference type="SUPFAM" id="SSF46785">
    <property type="entry name" value="Winged helix' DNA-binding domain"/>
    <property type="match status" value="1"/>
</dbReference>
<dbReference type="FunFam" id="1.10.10.10:FF:000001">
    <property type="entry name" value="LysR family transcriptional regulator"/>
    <property type="match status" value="1"/>
</dbReference>
<evidence type="ECO:0000256" key="2">
    <source>
        <dbReference type="ARBA" id="ARBA00023015"/>
    </source>
</evidence>
<organism evidence="6 7">
    <name type="scientific">Actinomycetospora cinnamomea</name>
    <dbReference type="NCBI Taxonomy" id="663609"/>
    <lineage>
        <taxon>Bacteria</taxon>
        <taxon>Bacillati</taxon>
        <taxon>Actinomycetota</taxon>
        <taxon>Actinomycetes</taxon>
        <taxon>Pseudonocardiales</taxon>
        <taxon>Pseudonocardiaceae</taxon>
        <taxon>Actinomycetospora</taxon>
    </lineage>
</organism>
<dbReference type="OrthoDB" id="79118at2"/>
<dbReference type="Gene3D" id="3.40.190.10">
    <property type="entry name" value="Periplasmic binding protein-like II"/>
    <property type="match status" value="2"/>
</dbReference>
<accession>A0A2U1FFU6</accession>
<dbReference type="GO" id="GO:0003700">
    <property type="term" value="F:DNA-binding transcription factor activity"/>
    <property type="evidence" value="ECO:0007669"/>
    <property type="project" value="InterPro"/>
</dbReference>
<comment type="similarity">
    <text evidence="1">Belongs to the LysR transcriptional regulatory family.</text>
</comment>
<feature type="domain" description="HTH lysR-type" evidence="5">
    <location>
        <begin position="1"/>
        <end position="58"/>
    </location>
</feature>
<dbReference type="GO" id="GO:0003677">
    <property type="term" value="F:DNA binding"/>
    <property type="evidence" value="ECO:0007669"/>
    <property type="project" value="UniProtKB-KW"/>
</dbReference>
<dbReference type="Pfam" id="PF00126">
    <property type="entry name" value="HTH_1"/>
    <property type="match status" value="1"/>
</dbReference>
<dbReference type="InterPro" id="IPR036388">
    <property type="entry name" value="WH-like_DNA-bd_sf"/>
</dbReference>
<name>A0A2U1FFU6_9PSEU</name>
<dbReference type="Gene3D" id="1.10.10.10">
    <property type="entry name" value="Winged helix-like DNA-binding domain superfamily/Winged helix DNA-binding domain"/>
    <property type="match status" value="1"/>
</dbReference>
<dbReference type="SUPFAM" id="SSF53850">
    <property type="entry name" value="Periplasmic binding protein-like II"/>
    <property type="match status" value="1"/>
</dbReference>
<dbReference type="RefSeq" id="WP_116708064.1">
    <property type="nucleotide sequence ID" value="NZ_QEKW01000004.1"/>
</dbReference>
<dbReference type="GO" id="GO:0032993">
    <property type="term" value="C:protein-DNA complex"/>
    <property type="evidence" value="ECO:0007669"/>
    <property type="project" value="TreeGrafter"/>
</dbReference>
<dbReference type="PANTHER" id="PTHR30346:SF0">
    <property type="entry name" value="HCA OPERON TRANSCRIPTIONAL ACTIVATOR HCAR"/>
    <property type="match status" value="1"/>
</dbReference>
<evidence type="ECO:0000313" key="7">
    <source>
        <dbReference type="Proteomes" id="UP000245639"/>
    </source>
</evidence>
<keyword evidence="3" id="KW-0238">DNA-binding</keyword>
<reference evidence="6 7" key="1">
    <citation type="submission" date="2018-04" db="EMBL/GenBank/DDBJ databases">
        <title>Genomic Encyclopedia of Type Strains, Phase IV (KMG-IV): sequencing the most valuable type-strain genomes for metagenomic binning, comparative biology and taxonomic classification.</title>
        <authorList>
            <person name="Goeker M."/>
        </authorList>
    </citation>
    <scope>NUCLEOTIDE SEQUENCE [LARGE SCALE GENOMIC DNA]</scope>
    <source>
        <strain evidence="6 7">DSM 45771</strain>
    </source>
</reference>
<dbReference type="Proteomes" id="UP000245639">
    <property type="component" value="Unassembled WGS sequence"/>
</dbReference>
<comment type="caution">
    <text evidence="6">The sequence shown here is derived from an EMBL/GenBank/DDBJ whole genome shotgun (WGS) entry which is preliminary data.</text>
</comment>
<keyword evidence="4" id="KW-0804">Transcription</keyword>
<evidence type="ECO:0000256" key="4">
    <source>
        <dbReference type="ARBA" id="ARBA00023163"/>
    </source>
</evidence>
<protein>
    <submittedName>
        <fullName evidence="6">LysR family transcriptional regulator</fullName>
    </submittedName>
</protein>
<dbReference type="Pfam" id="PF03466">
    <property type="entry name" value="LysR_substrate"/>
    <property type="match status" value="1"/>
</dbReference>
<dbReference type="PROSITE" id="PS50931">
    <property type="entry name" value="HTH_LYSR"/>
    <property type="match status" value="1"/>
</dbReference>
<dbReference type="InterPro" id="IPR036390">
    <property type="entry name" value="WH_DNA-bd_sf"/>
</dbReference>
<gene>
    <name evidence="6" type="ORF">C8D89_104277</name>
</gene>
<dbReference type="PANTHER" id="PTHR30346">
    <property type="entry name" value="TRANSCRIPTIONAL DUAL REGULATOR HCAR-RELATED"/>
    <property type="match status" value="1"/>
</dbReference>
<keyword evidence="2" id="KW-0805">Transcription regulation</keyword>
<sequence length="289" mass="31278">MDLRALRYVVTLAEELHFRKAAERHWIAPQAFGRHVHALEKEVGARLFDRTSRRVGLTPAGARLVQRARDVLAQVDDLAAAARDAPPTGDDTVVRVGVLGFGAADRWAELRQLVHAQLPGRSLVHVELDWDSQFDAVRAGEVDVAVVHDVGPVDGVRLDPLLEAEAVAVVPATSPLADAERLEDRDVEGWAWVRPLGRHPGLARWAGPAGETSRRAPTVRTPAAIPTAVATSGLLGLHGDPARRFFPHPDVRFVPIGWPSAQVSLATRPGDESRATLAFRQAVGLLTHA</sequence>